<keyword evidence="1" id="KW-0479">Metal-binding</keyword>
<dbReference type="SUPFAM" id="SSF48484">
    <property type="entry name" value="Lipoxigenase"/>
    <property type="match status" value="1"/>
</dbReference>
<dbReference type="KEGG" id="nwa:Nwat_1315"/>
<dbReference type="EC" id="1.13.11.33" evidence="4"/>
<dbReference type="STRING" id="105559.Nwat_1315"/>
<evidence type="ECO:0000259" key="3">
    <source>
        <dbReference type="PROSITE" id="PS51393"/>
    </source>
</evidence>
<protein>
    <submittedName>
        <fullName evidence="4">Arachidonate 15-lipoxygenase</fullName>
        <ecNumber evidence="4">1.13.11.33</ecNumber>
    </submittedName>
</protein>
<evidence type="ECO:0000256" key="1">
    <source>
        <dbReference type="ARBA" id="ARBA00022723"/>
    </source>
</evidence>
<evidence type="ECO:0000313" key="4">
    <source>
        <dbReference type="EMBL" id="ADJ28240.1"/>
    </source>
</evidence>
<gene>
    <name evidence="4" type="ordered locus">Nwat_1315</name>
</gene>
<proteinExistence type="predicted"/>
<dbReference type="EMBL" id="CP002086">
    <property type="protein sequence ID" value="ADJ28240.1"/>
    <property type="molecule type" value="Genomic_DNA"/>
</dbReference>
<dbReference type="GO" id="GO:0034440">
    <property type="term" value="P:lipid oxidation"/>
    <property type="evidence" value="ECO:0007669"/>
    <property type="project" value="InterPro"/>
</dbReference>
<dbReference type="PRINTS" id="PR00087">
    <property type="entry name" value="LIPOXYGENASE"/>
</dbReference>
<dbReference type="AlphaFoldDB" id="D8K5R3"/>
<evidence type="ECO:0000313" key="5">
    <source>
        <dbReference type="Proteomes" id="UP000000393"/>
    </source>
</evidence>
<dbReference type="InterPro" id="IPR036226">
    <property type="entry name" value="LipOase_C_sf"/>
</dbReference>
<dbReference type="eggNOG" id="ENOG502Z9KW">
    <property type="taxonomic scope" value="Bacteria"/>
</dbReference>
<dbReference type="GO" id="GO:0050473">
    <property type="term" value="F:arachidonate 15-lipoxygenase activity"/>
    <property type="evidence" value="ECO:0007669"/>
    <property type="project" value="UniProtKB-EC"/>
</dbReference>
<dbReference type="OrthoDB" id="5912511at2"/>
<keyword evidence="5" id="KW-1185">Reference proteome</keyword>
<reference evidence="4 5" key="1">
    <citation type="submission" date="2010-06" db="EMBL/GenBank/DDBJ databases">
        <title>Complete sequence of chromosome of Nitrosococcus watsoni C-113.</title>
        <authorList>
            <consortium name="US DOE Joint Genome Institute"/>
            <person name="Lucas S."/>
            <person name="Copeland A."/>
            <person name="Lapidus A."/>
            <person name="Cheng J.-F."/>
            <person name="Bruce D."/>
            <person name="Goodwin L."/>
            <person name="Pitluck S."/>
            <person name="Malfatti S.A."/>
            <person name="Chain P.S.G."/>
            <person name="Land M."/>
            <person name="Hauser L."/>
            <person name="Kyrpides N."/>
            <person name="Ivanova N."/>
            <person name="Cambell M.A."/>
            <person name="Heidelberg J.F."/>
            <person name="Klotz M.G."/>
            <person name="Woyke T."/>
        </authorList>
    </citation>
    <scope>NUCLEOTIDE SEQUENCE [LARGE SCALE GENOMIC DNA]</scope>
    <source>
        <strain evidence="4 5">C-113</strain>
    </source>
</reference>
<keyword evidence="2 4" id="KW-0560">Oxidoreductase</keyword>
<dbReference type="HOGENOM" id="CLU_004282_3_2_6"/>
<evidence type="ECO:0000256" key="2">
    <source>
        <dbReference type="ARBA" id="ARBA00023002"/>
    </source>
</evidence>
<dbReference type="Proteomes" id="UP000000393">
    <property type="component" value="Chromosome"/>
</dbReference>
<dbReference type="GO" id="GO:0046872">
    <property type="term" value="F:metal ion binding"/>
    <property type="evidence" value="ECO:0007669"/>
    <property type="project" value="UniProtKB-KW"/>
</dbReference>
<dbReference type="PROSITE" id="PS51393">
    <property type="entry name" value="LIPOXYGENASE_3"/>
    <property type="match status" value="1"/>
</dbReference>
<feature type="domain" description="Lipoxygenase" evidence="3">
    <location>
        <begin position="1"/>
        <end position="539"/>
    </location>
</feature>
<dbReference type="Gene3D" id="3.10.450.60">
    <property type="match status" value="1"/>
</dbReference>
<dbReference type="Pfam" id="PF00305">
    <property type="entry name" value="Lipoxygenase"/>
    <property type="match status" value="1"/>
</dbReference>
<accession>D8K5R3</accession>
<dbReference type="PANTHER" id="PTHR11771">
    <property type="entry name" value="LIPOXYGENASE"/>
    <property type="match status" value="1"/>
</dbReference>
<dbReference type="RefSeq" id="WP_013220336.1">
    <property type="nucleotide sequence ID" value="NC_014315.1"/>
</dbReference>
<dbReference type="Gene3D" id="1.20.245.10">
    <property type="entry name" value="Lipoxygenase-1, Domain 5"/>
    <property type="match status" value="1"/>
</dbReference>
<dbReference type="InterPro" id="IPR013819">
    <property type="entry name" value="LipOase_C"/>
</dbReference>
<organism evidence="4 5">
    <name type="scientific">Nitrosococcus watsoni (strain C-113)</name>
    <dbReference type="NCBI Taxonomy" id="105559"/>
    <lineage>
        <taxon>Bacteria</taxon>
        <taxon>Pseudomonadati</taxon>
        <taxon>Pseudomonadota</taxon>
        <taxon>Gammaproteobacteria</taxon>
        <taxon>Chromatiales</taxon>
        <taxon>Chromatiaceae</taxon>
        <taxon>Nitrosococcus</taxon>
    </lineage>
</organism>
<sequence>MNTSLPQNDSDPQGRKDRLERRRALYVFNYDYVPPIPMIDKVPHEEYFSPKYTAERLASMAKLAPNMLAAKTKRLFDPLDELNEYDEMFIFLDKPGIVRGYRTDESFGEQRLSGVNPMSIRRLDKLPEDFPIMDEYLEQSLGSPHTLAQALQEGRLYFLEFPQLAHVKEGGLYRGRKKYLPKPRALFCWDGNHLQPVAIQISGQPGGRLFIPRDSDLDWFVAKLCVQIADANHQELGTHFARTHVVMAPFAVVTHRQLAENHPLHILLRPHFRFMLYDNDLGRTRFIQPDGPVEHMMAGTLEESIGISAAFYKEWRLDEAAFPIEIARRKMDDPEVLPHYPFRDDGMLLWDGIQKFVKEYLALYYQSPEDLVQDQELRNWARELTANDGGRVAGMPGRIETVDQLTSILSTVIYTCAPLHSALNFAQYEYIGYVPNMPYAAYHPIPEEGGVDMETLMKILPPYEQAALQLKWTEILTSYHYDRLGHYDEKFEDPQAQAVVEQFQQELAAVEQEIDQRNQDRPLAYTYLKPSEIINSINT</sequence>
<name>D8K5R3_NITWC</name>
<dbReference type="InterPro" id="IPR000907">
    <property type="entry name" value="LipOase"/>
</dbReference>